<protein>
    <submittedName>
        <fullName evidence="1">Uncharacterized protein</fullName>
    </submittedName>
</protein>
<keyword evidence="2" id="KW-1185">Reference proteome</keyword>
<organism evidence="1 2">
    <name type="scientific">Streptomonospora wellingtoniae</name>
    <dbReference type="NCBI Taxonomy" id="3075544"/>
    <lineage>
        <taxon>Bacteria</taxon>
        <taxon>Bacillati</taxon>
        <taxon>Actinomycetota</taxon>
        <taxon>Actinomycetes</taxon>
        <taxon>Streptosporangiales</taxon>
        <taxon>Nocardiopsidaceae</taxon>
        <taxon>Streptomonospora</taxon>
    </lineage>
</organism>
<reference evidence="2" key="1">
    <citation type="submission" date="2023-07" db="EMBL/GenBank/DDBJ databases">
        <title>30 novel species of actinomycetes from the DSMZ collection.</title>
        <authorList>
            <person name="Nouioui I."/>
        </authorList>
    </citation>
    <scope>NUCLEOTIDE SEQUENCE [LARGE SCALE GENOMIC DNA]</scope>
    <source>
        <strain evidence="2">DSM 45055</strain>
    </source>
</reference>
<evidence type="ECO:0000313" key="2">
    <source>
        <dbReference type="Proteomes" id="UP001183226"/>
    </source>
</evidence>
<sequence length="74" mass="8382">MKIMDAVSRIGDRMLESVVPEAAAQADQFECIWEQSCRLPYCGSNIFLTLYNRQVCAGHSEPSYGPWERVGCYC</sequence>
<dbReference type="Proteomes" id="UP001183226">
    <property type="component" value="Unassembled WGS sequence"/>
</dbReference>
<accession>A0ABU2KT94</accession>
<evidence type="ECO:0000313" key="1">
    <source>
        <dbReference type="EMBL" id="MDT0302463.1"/>
    </source>
</evidence>
<name>A0ABU2KT94_9ACTN</name>
<dbReference type="RefSeq" id="WP_311544946.1">
    <property type="nucleotide sequence ID" value="NZ_JAVREK010000008.1"/>
</dbReference>
<comment type="caution">
    <text evidence="1">The sequence shown here is derived from an EMBL/GenBank/DDBJ whole genome shotgun (WGS) entry which is preliminary data.</text>
</comment>
<proteinExistence type="predicted"/>
<gene>
    <name evidence="1" type="ORF">RM446_10125</name>
</gene>
<dbReference type="EMBL" id="JAVREK010000008">
    <property type="protein sequence ID" value="MDT0302463.1"/>
    <property type="molecule type" value="Genomic_DNA"/>
</dbReference>